<organism evidence="2 3">
    <name type="scientific">Maribacter aquivivus</name>
    <dbReference type="NCBI Taxonomy" id="228958"/>
    <lineage>
        <taxon>Bacteria</taxon>
        <taxon>Pseudomonadati</taxon>
        <taxon>Bacteroidota</taxon>
        <taxon>Flavobacteriia</taxon>
        <taxon>Flavobacteriales</taxon>
        <taxon>Flavobacteriaceae</taxon>
        <taxon>Maribacter</taxon>
    </lineage>
</organism>
<dbReference type="OrthoDB" id="1044733at2"/>
<sequence length="192" mass="22626">MQTEHFLKNIFSPTTFTEKELESIISKFKKVSFSKSDYLLKEGKIENYYWFIESGFARSFVNDTKGNDITTDFYGQGDIAIDWSSFFLRNPTRENIQALTDIVCWQLDFETFQQLFHSIEPFREQGRKKLVSSYFALKNQRVSFIADEAKERYLQLIQEKPHILKNVSLQHIATYLGITKYSLSRIRKEIAS</sequence>
<dbReference type="Pfam" id="PF00027">
    <property type="entry name" value="cNMP_binding"/>
    <property type="match status" value="1"/>
</dbReference>
<evidence type="ECO:0000313" key="3">
    <source>
        <dbReference type="Proteomes" id="UP000184314"/>
    </source>
</evidence>
<dbReference type="Proteomes" id="UP000184314">
    <property type="component" value="Unassembled WGS sequence"/>
</dbReference>
<accession>A0A1M6NF26</accession>
<dbReference type="InterPro" id="IPR050397">
    <property type="entry name" value="Env_Response_Regulators"/>
</dbReference>
<dbReference type="PANTHER" id="PTHR24567">
    <property type="entry name" value="CRP FAMILY TRANSCRIPTIONAL REGULATORY PROTEIN"/>
    <property type="match status" value="1"/>
</dbReference>
<dbReference type="CDD" id="cd00038">
    <property type="entry name" value="CAP_ED"/>
    <property type="match status" value="1"/>
</dbReference>
<dbReference type="SMART" id="SM00100">
    <property type="entry name" value="cNMP"/>
    <property type="match status" value="1"/>
</dbReference>
<dbReference type="InterPro" id="IPR018490">
    <property type="entry name" value="cNMP-bd_dom_sf"/>
</dbReference>
<dbReference type="GO" id="GO:0005829">
    <property type="term" value="C:cytosol"/>
    <property type="evidence" value="ECO:0007669"/>
    <property type="project" value="TreeGrafter"/>
</dbReference>
<dbReference type="InterPro" id="IPR000595">
    <property type="entry name" value="cNMP-bd_dom"/>
</dbReference>
<dbReference type="InterPro" id="IPR014710">
    <property type="entry name" value="RmlC-like_jellyroll"/>
</dbReference>
<dbReference type="SUPFAM" id="SSF51206">
    <property type="entry name" value="cAMP-binding domain-like"/>
    <property type="match status" value="1"/>
</dbReference>
<dbReference type="STRING" id="228958.SAMN04488007_2029"/>
<gene>
    <name evidence="2" type="ORF">SAMN04488007_2029</name>
</gene>
<name>A0A1M6NF26_9FLAO</name>
<dbReference type="Gene3D" id="2.60.120.10">
    <property type="entry name" value="Jelly Rolls"/>
    <property type="match status" value="1"/>
</dbReference>
<dbReference type="PROSITE" id="PS50042">
    <property type="entry name" value="CNMP_BINDING_3"/>
    <property type="match status" value="1"/>
</dbReference>
<dbReference type="PANTHER" id="PTHR24567:SF76">
    <property type="entry name" value="CYCLIC NUCLEOTIDE-BINDING DOMAIN PROTEIN"/>
    <property type="match status" value="1"/>
</dbReference>
<evidence type="ECO:0000313" key="2">
    <source>
        <dbReference type="EMBL" id="SHJ94234.1"/>
    </source>
</evidence>
<dbReference type="AlphaFoldDB" id="A0A1M6NF26"/>
<dbReference type="GO" id="GO:0003700">
    <property type="term" value="F:DNA-binding transcription factor activity"/>
    <property type="evidence" value="ECO:0007669"/>
    <property type="project" value="TreeGrafter"/>
</dbReference>
<protein>
    <submittedName>
        <fullName evidence="2">cAMP-binding domain of CRP or a regulatory subunit of cAMP-dependent protein kinases</fullName>
    </submittedName>
</protein>
<keyword evidence="2" id="KW-0418">Kinase</keyword>
<reference evidence="3" key="1">
    <citation type="submission" date="2016-11" db="EMBL/GenBank/DDBJ databases">
        <authorList>
            <person name="Varghese N."/>
            <person name="Submissions S."/>
        </authorList>
    </citation>
    <scope>NUCLEOTIDE SEQUENCE [LARGE SCALE GENOMIC DNA]</scope>
    <source>
        <strain evidence="3">DSM 16478</strain>
    </source>
</reference>
<keyword evidence="3" id="KW-1185">Reference proteome</keyword>
<dbReference type="GO" id="GO:0016301">
    <property type="term" value="F:kinase activity"/>
    <property type="evidence" value="ECO:0007669"/>
    <property type="project" value="UniProtKB-KW"/>
</dbReference>
<evidence type="ECO:0000259" key="1">
    <source>
        <dbReference type="PROSITE" id="PS50042"/>
    </source>
</evidence>
<proteinExistence type="predicted"/>
<dbReference type="RefSeq" id="WP_073243554.1">
    <property type="nucleotide sequence ID" value="NZ_FQZX01000001.1"/>
</dbReference>
<keyword evidence="2" id="KW-0808">Transferase</keyword>
<dbReference type="EMBL" id="FQZX01000001">
    <property type="protein sequence ID" value="SHJ94234.1"/>
    <property type="molecule type" value="Genomic_DNA"/>
</dbReference>
<feature type="domain" description="Cyclic nucleotide-binding" evidence="1">
    <location>
        <begin position="16"/>
        <end position="133"/>
    </location>
</feature>